<reference evidence="2" key="1">
    <citation type="journal article" date="2020" name="Stud. Mycol.">
        <title>101 Dothideomycetes genomes: a test case for predicting lifestyles and emergence of pathogens.</title>
        <authorList>
            <person name="Haridas S."/>
            <person name="Albert R."/>
            <person name="Binder M."/>
            <person name="Bloem J."/>
            <person name="Labutti K."/>
            <person name="Salamov A."/>
            <person name="Andreopoulos B."/>
            <person name="Baker S."/>
            <person name="Barry K."/>
            <person name="Bills G."/>
            <person name="Bluhm B."/>
            <person name="Cannon C."/>
            <person name="Castanera R."/>
            <person name="Culley D."/>
            <person name="Daum C."/>
            <person name="Ezra D."/>
            <person name="Gonzalez J."/>
            <person name="Henrissat B."/>
            <person name="Kuo A."/>
            <person name="Liang C."/>
            <person name="Lipzen A."/>
            <person name="Lutzoni F."/>
            <person name="Magnuson J."/>
            <person name="Mondo S."/>
            <person name="Nolan M."/>
            <person name="Ohm R."/>
            <person name="Pangilinan J."/>
            <person name="Park H.-J."/>
            <person name="Ramirez L."/>
            <person name="Alfaro M."/>
            <person name="Sun H."/>
            <person name="Tritt A."/>
            <person name="Yoshinaga Y."/>
            <person name="Zwiers L.-H."/>
            <person name="Turgeon B."/>
            <person name="Goodwin S."/>
            <person name="Spatafora J."/>
            <person name="Crous P."/>
            <person name="Grigoriev I."/>
        </authorList>
    </citation>
    <scope>NUCLEOTIDE SEQUENCE</scope>
    <source>
        <strain evidence="2">CBS 121739</strain>
    </source>
</reference>
<evidence type="ECO:0000259" key="1">
    <source>
        <dbReference type="Pfam" id="PF13847"/>
    </source>
</evidence>
<protein>
    <submittedName>
        <fullName evidence="2">Methyltransferase type 11</fullName>
    </submittedName>
</protein>
<keyword evidence="2" id="KW-0489">Methyltransferase</keyword>
<dbReference type="Gene3D" id="3.40.50.150">
    <property type="entry name" value="Vaccinia Virus protein VP39"/>
    <property type="match status" value="1"/>
</dbReference>
<dbReference type="GO" id="GO:0008168">
    <property type="term" value="F:methyltransferase activity"/>
    <property type="evidence" value="ECO:0007669"/>
    <property type="project" value="UniProtKB-KW"/>
</dbReference>
<proteinExistence type="predicted"/>
<sequence>MTTTSPPPAKYLHGHHPSVLKSHSWRTAQNSAAHLLPHITPNAHILDIGCGPGTITCDLAALAPAGHTTGLDASPAVLTTARATAATRHIPNISFAQGDIYALAYADASFDVVHAHQVLQHIGDPVRALREMLRVARKGGVVACREADTAASVWWPRSRVMEDWRDTYVRTAEGSGGSPYAGRMLGVLAREAGVEGERVSVGASATCYAGADRRWWCEMWAERMQGELRGNILEGGYATVERLDEQVRVWSEMAGDEDAMFTMVHGEMIVKV</sequence>
<dbReference type="SUPFAM" id="SSF53335">
    <property type="entry name" value="S-adenosyl-L-methionine-dependent methyltransferases"/>
    <property type="match status" value="1"/>
</dbReference>
<dbReference type="InterPro" id="IPR029063">
    <property type="entry name" value="SAM-dependent_MTases_sf"/>
</dbReference>
<dbReference type="GO" id="GO:0032259">
    <property type="term" value="P:methylation"/>
    <property type="evidence" value="ECO:0007669"/>
    <property type="project" value="UniProtKB-KW"/>
</dbReference>
<keyword evidence="3" id="KW-1185">Reference proteome</keyword>
<dbReference type="PANTHER" id="PTHR43861">
    <property type="entry name" value="TRANS-ACONITATE 2-METHYLTRANSFERASE-RELATED"/>
    <property type="match status" value="1"/>
</dbReference>
<dbReference type="PANTHER" id="PTHR43861:SF1">
    <property type="entry name" value="TRANS-ACONITATE 2-METHYLTRANSFERASE"/>
    <property type="match status" value="1"/>
</dbReference>
<organism evidence="2 3">
    <name type="scientific">Pseudovirgaria hyperparasitica</name>
    <dbReference type="NCBI Taxonomy" id="470096"/>
    <lineage>
        <taxon>Eukaryota</taxon>
        <taxon>Fungi</taxon>
        <taxon>Dikarya</taxon>
        <taxon>Ascomycota</taxon>
        <taxon>Pezizomycotina</taxon>
        <taxon>Dothideomycetes</taxon>
        <taxon>Dothideomycetes incertae sedis</taxon>
        <taxon>Acrospermales</taxon>
        <taxon>Acrospermaceae</taxon>
        <taxon>Pseudovirgaria</taxon>
    </lineage>
</organism>
<name>A0A6A6W1S7_9PEZI</name>
<accession>A0A6A6W1S7</accession>
<dbReference type="AlphaFoldDB" id="A0A6A6W1S7"/>
<evidence type="ECO:0000313" key="3">
    <source>
        <dbReference type="Proteomes" id="UP000799437"/>
    </source>
</evidence>
<dbReference type="Pfam" id="PF13847">
    <property type="entry name" value="Methyltransf_31"/>
    <property type="match status" value="1"/>
</dbReference>
<dbReference type="Proteomes" id="UP000799437">
    <property type="component" value="Unassembled WGS sequence"/>
</dbReference>
<dbReference type="OrthoDB" id="10017101at2759"/>
<evidence type="ECO:0000313" key="2">
    <source>
        <dbReference type="EMBL" id="KAF2756503.1"/>
    </source>
</evidence>
<dbReference type="GeneID" id="54490915"/>
<feature type="domain" description="Methyltransferase" evidence="1">
    <location>
        <begin position="40"/>
        <end position="153"/>
    </location>
</feature>
<dbReference type="RefSeq" id="XP_033598954.1">
    <property type="nucleotide sequence ID" value="XM_033749861.1"/>
</dbReference>
<gene>
    <name evidence="2" type="ORF">EJ05DRAFT_66351</name>
</gene>
<dbReference type="CDD" id="cd02440">
    <property type="entry name" value="AdoMet_MTases"/>
    <property type="match status" value="1"/>
</dbReference>
<keyword evidence="2" id="KW-0808">Transferase</keyword>
<dbReference type="EMBL" id="ML996575">
    <property type="protein sequence ID" value="KAF2756503.1"/>
    <property type="molecule type" value="Genomic_DNA"/>
</dbReference>
<dbReference type="InterPro" id="IPR025714">
    <property type="entry name" value="Methyltranfer_dom"/>
</dbReference>